<dbReference type="EMBL" id="JAWQEG010007636">
    <property type="protein sequence ID" value="KAK3851993.1"/>
    <property type="molecule type" value="Genomic_DNA"/>
</dbReference>
<keyword evidence="12" id="KW-1185">Reference proteome</keyword>
<feature type="compositionally biased region" description="Polar residues" evidence="10">
    <location>
        <begin position="120"/>
        <end position="129"/>
    </location>
</feature>
<feature type="transmembrane region" description="Helical" evidence="9">
    <location>
        <begin position="306"/>
        <end position="326"/>
    </location>
</feature>
<dbReference type="InterPro" id="IPR050746">
    <property type="entry name" value="DAACS"/>
</dbReference>
<evidence type="ECO:0000256" key="2">
    <source>
        <dbReference type="ARBA" id="ARBA00006148"/>
    </source>
</evidence>
<protein>
    <recommendedName>
        <fullName evidence="9">Amino acid transporter</fullName>
    </recommendedName>
</protein>
<dbReference type="InterPro" id="IPR001991">
    <property type="entry name" value="Na-dicarboxylate_symporter"/>
</dbReference>
<evidence type="ECO:0000256" key="4">
    <source>
        <dbReference type="ARBA" id="ARBA00022692"/>
    </source>
</evidence>
<feature type="region of interest" description="Disordered" evidence="10">
    <location>
        <begin position="174"/>
        <end position="202"/>
    </location>
</feature>
<evidence type="ECO:0000256" key="8">
    <source>
        <dbReference type="ARBA" id="ARBA00023180"/>
    </source>
</evidence>
<dbReference type="InterPro" id="IPR036458">
    <property type="entry name" value="Na:dicarbo_symporter_sf"/>
</dbReference>
<dbReference type="InterPro" id="IPR018107">
    <property type="entry name" value="Na-dicarboxylate_symporter_CS"/>
</dbReference>
<evidence type="ECO:0000256" key="7">
    <source>
        <dbReference type="ARBA" id="ARBA00023136"/>
    </source>
</evidence>
<evidence type="ECO:0000256" key="1">
    <source>
        <dbReference type="ARBA" id="ARBA00004141"/>
    </source>
</evidence>
<feature type="compositionally biased region" description="Basic and acidic residues" evidence="10">
    <location>
        <begin position="106"/>
        <end position="119"/>
    </location>
</feature>
<dbReference type="GO" id="GO:0015501">
    <property type="term" value="F:glutamate:sodium symporter activity"/>
    <property type="evidence" value="ECO:0007669"/>
    <property type="project" value="TreeGrafter"/>
</dbReference>
<evidence type="ECO:0000313" key="12">
    <source>
        <dbReference type="Proteomes" id="UP001286313"/>
    </source>
</evidence>
<comment type="similarity">
    <text evidence="2 9">Belongs to the dicarboxylate/amino acid:cation symporter (DAACS) (TC 2.A.23) family.</text>
</comment>
<dbReference type="Pfam" id="PF00375">
    <property type="entry name" value="SDF"/>
    <property type="match status" value="1"/>
</dbReference>
<keyword evidence="6 9" id="KW-1133">Transmembrane helix</keyword>
<reference evidence="11" key="1">
    <citation type="submission" date="2023-10" db="EMBL/GenBank/DDBJ databases">
        <title>Genome assemblies of two species of porcelain crab, Petrolisthes cinctipes and Petrolisthes manimaculis (Anomura: Porcellanidae).</title>
        <authorList>
            <person name="Angst P."/>
        </authorList>
    </citation>
    <scope>NUCLEOTIDE SEQUENCE</scope>
    <source>
        <strain evidence="11">PB745_01</strain>
        <tissue evidence="11">Gill</tissue>
    </source>
</reference>
<dbReference type="SUPFAM" id="SSF118215">
    <property type="entry name" value="Proton glutamate symport protein"/>
    <property type="match status" value="1"/>
</dbReference>
<feature type="compositionally biased region" description="Polar residues" evidence="10">
    <location>
        <begin position="46"/>
        <end position="63"/>
    </location>
</feature>
<feature type="compositionally biased region" description="Low complexity" evidence="10">
    <location>
        <begin position="89"/>
        <end position="99"/>
    </location>
</feature>
<feature type="compositionally biased region" description="Basic and acidic residues" evidence="10">
    <location>
        <begin position="130"/>
        <end position="140"/>
    </location>
</feature>
<accession>A0AAE1BK86</accession>
<feature type="transmembrane region" description="Helical" evidence="9">
    <location>
        <begin position="264"/>
        <end position="286"/>
    </location>
</feature>
<comment type="subcellular location">
    <subcellularLocation>
        <location evidence="1 9">Membrane</location>
        <topology evidence="1 9">Multi-pass membrane protein</topology>
    </subcellularLocation>
</comment>
<keyword evidence="3 9" id="KW-0813">Transport</keyword>
<dbReference type="PRINTS" id="PR00173">
    <property type="entry name" value="EDTRNSPORT"/>
</dbReference>
<evidence type="ECO:0000313" key="11">
    <source>
        <dbReference type="EMBL" id="KAK3851993.1"/>
    </source>
</evidence>
<dbReference type="AlphaFoldDB" id="A0AAE1BK86"/>
<evidence type="ECO:0000256" key="3">
    <source>
        <dbReference type="ARBA" id="ARBA00022448"/>
    </source>
</evidence>
<dbReference type="GO" id="GO:0015175">
    <property type="term" value="F:neutral L-amino acid transmembrane transporter activity"/>
    <property type="evidence" value="ECO:0007669"/>
    <property type="project" value="TreeGrafter"/>
</dbReference>
<sequence length="487" mass="53153">MDSTGDHLPTADGGGDSKGSMMDPIKPPPPPKHREQQATMQADPESCSSVSNMTVERGTSTKELYSVQEVREDPRENYSAPTSLALKPSTTTITTTSRKSSFRFKSGRESERWRNKRESQTTLTWAATNDTDHTSRKESCDSVVSRKSKRKMSILSISTSQCSDPLLARQYTQFEESPVSTPRKKRDSMASTGSARGGGSLLKPSIMAEGEMISRCNQQRQWYMTIHTSHPDESLPMLNKPVFIVDEGGHITKEAIATWMRENLLLVMTILGVVLGVGVGALARTVHYTADTVMLVSFPGEIMMRMLKMLILPLIISSIITGLSCLDTGSSGKMGSRALCYYFSTTILAACLGITMVTSIHPGDPSILVGGSTPVMMQGEEPQILDALLDIIRNMFPDNLVMASFSSTKTVYTKVTPSTLRTNDSLDALNETMRGLINDTLNSNTTDGVEEDKYERSLTSSEGTNVMGMIVFCVAFGSLIGRMPKGS</sequence>
<proteinExistence type="inferred from homology"/>
<feature type="transmembrane region" description="Helical" evidence="9">
    <location>
        <begin position="338"/>
        <end position="360"/>
    </location>
</feature>
<dbReference type="PANTHER" id="PTHR11958:SF99">
    <property type="entry name" value="SODIUM-DEPENDENT EXCITATORY AMINO ACID TRANSPORTER GLT-6-RELATED"/>
    <property type="match status" value="1"/>
</dbReference>
<feature type="region of interest" description="Disordered" evidence="10">
    <location>
        <begin position="1"/>
        <end position="64"/>
    </location>
</feature>
<dbReference type="GO" id="GO:0005886">
    <property type="term" value="C:plasma membrane"/>
    <property type="evidence" value="ECO:0007669"/>
    <property type="project" value="TreeGrafter"/>
</dbReference>
<feature type="transmembrane region" description="Helical" evidence="9">
    <location>
        <begin position="463"/>
        <end position="481"/>
    </location>
</feature>
<dbReference type="PROSITE" id="PS00713">
    <property type="entry name" value="NA_DICARBOXYL_SYMP_1"/>
    <property type="match status" value="1"/>
</dbReference>
<comment type="caution">
    <text evidence="11">The sequence shown here is derived from an EMBL/GenBank/DDBJ whole genome shotgun (WGS) entry which is preliminary data.</text>
</comment>
<dbReference type="Gene3D" id="1.10.3860.10">
    <property type="entry name" value="Sodium:dicarboxylate symporter"/>
    <property type="match status" value="1"/>
</dbReference>
<organism evidence="11 12">
    <name type="scientific">Petrolisthes cinctipes</name>
    <name type="common">Flat porcelain crab</name>
    <dbReference type="NCBI Taxonomy" id="88211"/>
    <lineage>
        <taxon>Eukaryota</taxon>
        <taxon>Metazoa</taxon>
        <taxon>Ecdysozoa</taxon>
        <taxon>Arthropoda</taxon>
        <taxon>Crustacea</taxon>
        <taxon>Multicrustacea</taxon>
        <taxon>Malacostraca</taxon>
        <taxon>Eumalacostraca</taxon>
        <taxon>Eucarida</taxon>
        <taxon>Decapoda</taxon>
        <taxon>Pleocyemata</taxon>
        <taxon>Anomura</taxon>
        <taxon>Galatheoidea</taxon>
        <taxon>Porcellanidae</taxon>
        <taxon>Petrolisthes</taxon>
    </lineage>
</organism>
<keyword evidence="8" id="KW-0325">Glycoprotein</keyword>
<keyword evidence="4 9" id="KW-0812">Transmembrane</keyword>
<keyword evidence="5 9" id="KW-0769">Symport</keyword>
<dbReference type="Proteomes" id="UP001286313">
    <property type="component" value="Unassembled WGS sequence"/>
</dbReference>
<gene>
    <name evidence="11" type="ORF">Pcinc_041400</name>
</gene>
<evidence type="ECO:0000256" key="5">
    <source>
        <dbReference type="ARBA" id="ARBA00022847"/>
    </source>
</evidence>
<feature type="region of interest" description="Disordered" evidence="10">
    <location>
        <begin position="89"/>
        <end position="144"/>
    </location>
</feature>
<evidence type="ECO:0000256" key="10">
    <source>
        <dbReference type="SAM" id="MobiDB-lite"/>
    </source>
</evidence>
<comment type="caution">
    <text evidence="9">Lacks conserved residue(s) required for the propagation of feature annotation.</text>
</comment>
<dbReference type="GO" id="GO:0005313">
    <property type="term" value="F:L-glutamate transmembrane transporter activity"/>
    <property type="evidence" value="ECO:0007669"/>
    <property type="project" value="TreeGrafter"/>
</dbReference>
<keyword evidence="7 9" id="KW-0472">Membrane</keyword>
<evidence type="ECO:0000256" key="9">
    <source>
        <dbReference type="RuleBase" id="RU361216"/>
    </source>
</evidence>
<dbReference type="PANTHER" id="PTHR11958">
    <property type="entry name" value="SODIUM/DICARBOXYLATE SYMPORTER-RELATED"/>
    <property type="match status" value="1"/>
</dbReference>
<evidence type="ECO:0000256" key="6">
    <source>
        <dbReference type="ARBA" id="ARBA00022989"/>
    </source>
</evidence>
<name>A0AAE1BK86_PETCI</name>